<dbReference type="AlphaFoldDB" id="A0A1Q9LR25"/>
<comment type="caution">
    <text evidence="2">The sequence shown here is derived from an EMBL/GenBank/DDBJ whole genome shotgun (WGS) entry which is preliminary data.</text>
</comment>
<dbReference type="RefSeq" id="WP_075973823.1">
    <property type="nucleotide sequence ID" value="NZ_MKQR01000007.1"/>
</dbReference>
<dbReference type="Gene3D" id="3.40.50.1010">
    <property type="entry name" value="5'-nuclease"/>
    <property type="match status" value="1"/>
</dbReference>
<evidence type="ECO:0000313" key="2">
    <source>
        <dbReference type="EMBL" id="OLR94441.1"/>
    </source>
</evidence>
<keyword evidence="3" id="KW-1185">Reference proteome</keyword>
<sequence length="181" mass="20149">MSIIYVYLDHSNIWIGGNSLHRQRLGITTTPDQQSQVSWACDFARLYELLCPPDQHIGRSVLVTSTKPGAATTWRYAAEQAGFDVRIQPRIGPVEKQVDQELGMLMVDDAIDHLTPNDTVVLASGDSDFLPAIERVRRRVPGVTIRIVSWSHSLSAELGATADEVLLLDHHLDHLTHHRAA</sequence>
<evidence type="ECO:0000313" key="3">
    <source>
        <dbReference type="Proteomes" id="UP000186040"/>
    </source>
</evidence>
<feature type="domain" description="NYN" evidence="1">
    <location>
        <begin position="70"/>
        <end position="166"/>
    </location>
</feature>
<organism evidence="2 3">
    <name type="scientific">Actinokineospora bangkokensis</name>
    <dbReference type="NCBI Taxonomy" id="1193682"/>
    <lineage>
        <taxon>Bacteria</taxon>
        <taxon>Bacillati</taxon>
        <taxon>Actinomycetota</taxon>
        <taxon>Actinomycetes</taxon>
        <taxon>Pseudonocardiales</taxon>
        <taxon>Pseudonocardiaceae</taxon>
        <taxon>Actinokineospora</taxon>
    </lineage>
</organism>
<accession>A0A1Q9LR25</accession>
<reference evidence="2 3" key="1">
    <citation type="submission" date="2016-10" db="EMBL/GenBank/DDBJ databases">
        <title>The Draft Genome Sequence of Actinokineospora bangkokensis 44EHWT reveals the biosynthetic pathway of antifungal compounds Thailandins with unusual extender unit butylmalonyl-CoA.</title>
        <authorList>
            <person name="Greule A."/>
            <person name="Intra B."/>
            <person name="Flemming S."/>
            <person name="Rommel M.G."/>
            <person name="Panbangred W."/>
            <person name="Bechthold A."/>
        </authorList>
    </citation>
    <scope>NUCLEOTIDE SEQUENCE [LARGE SCALE GENOMIC DNA]</scope>
    <source>
        <strain evidence="2 3">44EHW</strain>
    </source>
</reference>
<dbReference type="GO" id="GO:0004540">
    <property type="term" value="F:RNA nuclease activity"/>
    <property type="evidence" value="ECO:0007669"/>
    <property type="project" value="InterPro"/>
</dbReference>
<dbReference type="Proteomes" id="UP000186040">
    <property type="component" value="Unassembled WGS sequence"/>
</dbReference>
<name>A0A1Q9LR25_9PSEU</name>
<dbReference type="Pfam" id="PF01936">
    <property type="entry name" value="NYN"/>
    <property type="match status" value="1"/>
</dbReference>
<dbReference type="OrthoDB" id="9794137at2"/>
<dbReference type="STRING" id="1193682.BJP25_11840"/>
<dbReference type="InterPro" id="IPR021139">
    <property type="entry name" value="NYN"/>
</dbReference>
<proteinExistence type="predicted"/>
<evidence type="ECO:0000259" key="1">
    <source>
        <dbReference type="Pfam" id="PF01936"/>
    </source>
</evidence>
<protein>
    <recommendedName>
        <fullName evidence="1">NYN domain-containing protein</fullName>
    </recommendedName>
</protein>
<gene>
    <name evidence="2" type="ORF">BJP25_11840</name>
</gene>
<dbReference type="EMBL" id="MKQR01000007">
    <property type="protein sequence ID" value="OLR94441.1"/>
    <property type="molecule type" value="Genomic_DNA"/>
</dbReference>